<organism evidence="7 8">
    <name type="scientific">Actinomycetospora chibensis</name>
    <dbReference type="NCBI Taxonomy" id="663606"/>
    <lineage>
        <taxon>Bacteria</taxon>
        <taxon>Bacillati</taxon>
        <taxon>Actinomycetota</taxon>
        <taxon>Actinomycetes</taxon>
        <taxon>Pseudonocardiales</taxon>
        <taxon>Pseudonocardiaceae</taxon>
        <taxon>Actinomycetospora</taxon>
    </lineage>
</organism>
<feature type="region of interest" description="Disordered" evidence="4">
    <location>
        <begin position="1"/>
        <end position="22"/>
    </location>
</feature>
<dbReference type="SMART" id="SM00065">
    <property type="entry name" value="GAF"/>
    <property type="match status" value="1"/>
</dbReference>
<dbReference type="InterPro" id="IPR029016">
    <property type="entry name" value="GAF-like_dom_sf"/>
</dbReference>
<keyword evidence="2" id="KW-0418">Kinase</keyword>
<dbReference type="EMBL" id="JBHSIM010000003">
    <property type="protein sequence ID" value="MFC4831292.1"/>
    <property type="molecule type" value="Genomic_DNA"/>
</dbReference>
<evidence type="ECO:0000259" key="5">
    <source>
        <dbReference type="SMART" id="SM00065"/>
    </source>
</evidence>
<dbReference type="InterPro" id="IPR036890">
    <property type="entry name" value="HATPase_C_sf"/>
</dbReference>
<reference evidence="8" key="1">
    <citation type="journal article" date="2019" name="Int. J. Syst. Evol. Microbiol.">
        <title>The Global Catalogue of Microorganisms (GCM) 10K type strain sequencing project: providing services to taxonomists for standard genome sequencing and annotation.</title>
        <authorList>
            <consortium name="The Broad Institute Genomics Platform"/>
            <consortium name="The Broad Institute Genome Sequencing Center for Infectious Disease"/>
            <person name="Wu L."/>
            <person name="Ma J."/>
        </authorList>
    </citation>
    <scope>NUCLEOTIDE SEQUENCE [LARGE SCALE GENOMIC DNA]</scope>
    <source>
        <strain evidence="8">CCUG 50347</strain>
    </source>
</reference>
<evidence type="ECO:0000256" key="4">
    <source>
        <dbReference type="SAM" id="MobiDB-lite"/>
    </source>
</evidence>
<dbReference type="Pfam" id="PF07730">
    <property type="entry name" value="HisKA_3"/>
    <property type="match status" value="1"/>
</dbReference>
<feature type="region of interest" description="Disordered" evidence="4">
    <location>
        <begin position="546"/>
        <end position="565"/>
    </location>
</feature>
<accession>A0ABV9RD34</accession>
<dbReference type="PANTHER" id="PTHR24421">
    <property type="entry name" value="NITRATE/NITRITE SENSOR PROTEIN NARX-RELATED"/>
    <property type="match status" value="1"/>
</dbReference>
<proteinExistence type="predicted"/>
<evidence type="ECO:0000256" key="1">
    <source>
        <dbReference type="ARBA" id="ARBA00022679"/>
    </source>
</evidence>
<dbReference type="InterPro" id="IPR003018">
    <property type="entry name" value="GAF"/>
</dbReference>
<dbReference type="RefSeq" id="WP_274186902.1">
    <property type="nucleotide sequence ID" value="NZ_BAABHN010000003.1"/>
</dbReference>
<evidence type="ECO:0000259" key="6">
    <source>
        <dbReference type="SMART" id="SM00387"/>
    </source>
</evidence>
<dbReference type="InterPro" id="IPR011712">
    <property type="entry name" value="Sig_transdc_His_kin_sub3_dim/P"/>
</dbReference>
<keyword evidence="8" id="KW-1185">Reference proteome</keyword>
<feature type="domain" description="GAF" evidence="5">
    <location>
        <begin position="45"/>
        <end position="192"/>
    </location>
</feature>
<dbReference type="Gene3D" id="1.20.5.1930">
    <property type="match status" value="1"/>
</dbReference>
<name>A0ABV9RD34_9PSEU</name>
<evidence type="ECO:0000256" key="2">
    <source>
        <dbReference type="ARBA" id="ARBA00022777"/>
    </source>
</evidence>
<dbReference type="Gene3D" id="3.30.450.40">
    <property type="match status" value="2"/>
</dbReference>
<dbReference type="Pfam" id="PF02518">
    <property type="entry name" value="HATPase_c"/>
    <property type="match status" value="1"/>
</dbReference>
<dbReference type="SMART" id="SM00387">
    <property type="entry name" value="HATPase_c"/>
    <property type="match status" value="1"/>
</dbReference>
<dbReference type="Proteomes" id="UP001595909">
    <property type="component" value="Unassembled WGS sequence"/>
</dbReference>
<dbReference type="InterPro" id="IPR003594">
    <property type="entry name" value="HATPase_dom"/>
</dbReference>
<dbReference type="PANTHER" id="PTHR24421:SF56">
    <property type="entry name" value="OXYGEN SENSOR HISTIDINE KINASE RESPONSE REGULATOR DOST"/>
    <property type="match status" value="1"/>
</dbReference>
<dbReference type="InterPro" id="IPR050482">
    <property type="entry name" value="Sensor_HK_TwoCompSys"/>
</dbReference>
<evidence type="ECO:0000313" key="8">
    <source>
        <dbReference type="Proteomes" id="UP001595909"/>
    </source>
</evidence>
<dbReference type="SUPFAM" id="SSF55874">
    <property type="entry name" value="ATPase domain of HSP90 chaperone/DNA topoisomerase II/histidine kinase"/>
    <property type="match status" value="1"/>
</dbReference>
<gene>
    <name evidence="7" type="ORF">ACFPEL_02610</name>
</gene>
<comment type="caution">
    <text evidence="7">The sequence shown here is derived from an EMBL/GenBank/DDBJ whole genome shotgun (WGS) entry which is preliminary data.</text>
</comment>
<dbReference type="SUPFAM" id="SSF55781">
    <property type="entry name" value="GAF domain-like"/>
    <property type="match status" value="2"/>
</dbReference>
<keyword evidence="3" id="KW-0902">Two-component regulatory system</keyword>
<dbReference type="Pfam" id="PF13185">
    <property type="entry name" value="GAF_2"/>
    <property type="match status" value="1"/>
</dbReference>
<keyword evidence="1" id="KW-0808">Transferase</keyword>
<evidence type="ECO:0000313" key="7">
    <source>
        <dbReference type="EMBL" id="MFC4831292.1"/>
    </source>
</evidence>
<evidence type="ECO:0000256" key="3">
    <source>
        <dbReference type="ARBA" id="ARBA00023012"/>
    </source>
</evidence>
<feature type="domain" description="Histidine kinase/HSP90-like ATPase" evidence="6">
    <location>
        <begin position="479"/>
        <end position="569"/>
    </location>
</feature>
<sequence>MGEHVGAAPCRTAANEPDGLAAGTGSTEHVGALYSSMIAVAEGLDLDATLRRVVEAATDLVDARYGALGVLDEAGTGLARFVTTGLDDDTRARIGDLPRGLGLLGELIRHPEPLRLGDLHAHPSSVGFPAHHPPMASFLGVPIRVRGAVFGNLYLAEKRHGDFTSDDEEVTVALAAAAGVAVENARLHQATERLVVEGQRRGRWLEASGEITTQVLAGADPGEALVLAAERASELADGSGAIITTPPSVVAEGDVAPPVRVTVSVGLEDRLPVGARLGLDGSALASVARTHAPRVAEDLVLTVDGQDRRFGPALLVPLDGTTAITGVLVVVRRAGSEELDAEGLSVVASFADQAALVLRLAESQQARRQLDVASDRERIAADLHDHVLQRLFAVGLGLQATQARLAALPEAARRVNEAVDQIDGIVRDIRTSIFDLHVVGGGGTGLGGRLRGAVAEMSAHVALEPVVRLSGAVDTVPEELVVQVEAVVREGVSNAVRHGAPQSVVVTVSVDDILAVDVTDDGAGIPENVARSGLSNLVARARALGGDADVSRSPTGSGTRLSWWVPLDPQCPD</sequence>
<protein>
    <submittedName>
        <fullName evidence="7">GAF domain-containing protein</fullName>
    </submittedName>
</protein>
<dbReference type="Gene3D" id="3.30.565.10">
    <property type="entry name" value="Histidine kinase-like ATPase, C-terminal domain"/>
    <property type="match status" value="1"/>
</dbReference>